<organism evidence="2 3">
    <name type="scientific">Lithohypha guttulata</name>
    <dbReference type="NCBI Taxonomy" id="1690604"/>
    <lineage>
        <taxon>Eukaryota</taxon>
        <taxon>Fungi</taxon>
        <taxon>Dikarya</taxon>
        <taxon>Ascomycota</taxon>
        <taxon>Pezizomycotina</taxon>
        <taxon>Eurotiomycetes</taxon>
        <taxon>Chaetothyriomycetidae</taxon>
        <taxon>Chaetothyriales</taxon>
        <taxon>Trichomeriaceae</taxon>
        <taxon>Lithohypha</taxon>
    </lineage>
</organism>
<evidence type="ECO:0000313" key="3">
    <source>
        <dbReference type="Proteomes" id="UP001309876"/>
    </source>
</evidence>
<evidence type="ECO:0000256" key="1">
    <source>
        <dbReference type="SAM" id="MobiDB-lite"/>
    </source>
</evidence>
<dbReference type="Proteomes" id="UP001309876">
    <property type="component" value="Unassembled WGS sequence"/>
</dbReference>
<keyword evidence="3" id="KW-1185">Reference proteome</keyword>
<feature type="region of interest" description="Disordered" evidence="1">
    <location>
        <begin position="134"/>
        <end position="165"/>
    </location>
</feature>
<sequence length="214" mass="24441">MSTTCNARSDLDALEEEIVNKFRHDDHLLWTEMVPDPLGTPSRLEKGILPRRQIDASAQEYLAAARRSLIEIIRNEANSEEWQQRNWNAFRRLLKIQSGIDLEEVCESLQEENQLSRPGSNMENYSELSAKEVPGMDVEQGDSTGASDKVDFEGQHKQTTQDKQVSNVSLVQSRIQQQLLNLFADSAQKDNGETFDEHSKRAREALELLRREEG</sequence>
<name>A0AAN7Y9R6_9EURO</name>
<feature type="compositionally biased region" description="Basic and acidic residues" evidence="1">
    <location>
        <begin position="148"/>
        <end position="160"/>
    </location>
</feature>
<protein>
    <submittedName>
        <fullName evidence="2">Uncharacterized protein</fullName>
    </submittedName>
</protein>
<accession>A0AAN7Y9R6</accession>
<comment type="caution">
    <text evidence="2">The sequence shown here is derived from an EMBL/GenBank/DDBJ whole genome shotgun (WGS) entry which is preliminary data.</text>
</comment>
<dbReference type="AlphaFoldDB" id="A0AAN7Y9R6"/>
<proteinExistence type="predicted"/>
<evidence type="ECO:0000313" key="2">
    <source>
        <dbReference type="EMBL" id="KAK5090582.1"/>
    </source>
</evidence>
<gene>
    <name evidence="2" type="ORF">LTR05_000756</name>
</gene>
<dbReference type="EMBL" id="JAVRRJ010000001">
    <property type="protein sequence ID" value="KAK5090582.1"/>
    <property type="molecule type" value="Genomic_DNA"/>
</dbReference>
<reference evidence="2 3" key="1">
    <citation type="submission" date="2023-08" db="EMBL/GenBank/DDBJ databases">
        <title>Black Yeasts Isolated from many extreme environments.</title>
        <authorList>
            <person name="Coleine C."/>
            <person name="Stajich J.E."/>
            <person name="Selbmann L."/>
        </authorList>
    </citation>
    <scope>NUCLEOTIDE SEQUENCE [LARGE SCALE GENOMIC DNA]</scope>
    <source>
        <strain evidence="2 3">CCFEE 5910</strain>
    </source>
</reference>